<dbReference type="PANTHER" id="PTHR46042:SF1">
    <property type="entry name" value="DIPHTHINE METHYLTRANSFERASE"/>
    <property type="match status" value="1"/>
</dbReference>
<sequence>MSSSSKSIKLTSRPAFARHIPTVQPTRSIISTYLLDQQSDSRTGSLVIIEIENGELKIEKEISTSAGVFRFDFRNESQVIAALTDGSLAVQNIDGSKESENIPVSSDMLLDLALSDSSLTATTDNKGMAYVVDLNTSLVVSSWLAHSLPYVTDNQGCEVWSCTMNKSGDLVATGGEDASMKFWDVRTRTSTGQCKLFEAGVVFVDFWDDNQLITGSYDEYVRILDRRNLKQSVNEKKLSGGVWNIERSDDKLCVACMYGGYMILDQNLETVRKNEDAGRNLLYGATLMADDNVIYCTFNDYLVVLE</sequence>
<dbReference type="Gene3D" id="2.130.10.10">
    <property type="entry name" value="YVTN repeat-like/Quinoprotein amine dehydrogenase"/>
    <property type="match status" value="1"/>
</dbReference>
<dbReference type="EC" id="3.1.1.97" evidence="6"/>
<evidence type="ECO:0000256" key="5">
    <source>
        <dbReference type="ARBA" id="ARBA00038092"/>
    </source>
</evidence>
<dbReference type="OrthoDB" id="1930760at2759"/>
<dbReference type="EMBL" id="CANHGI010000003">
    <property type="protein sequence ID" value="CAI5446023.1"/>
    <property type="molecule type" value="Genomic_DNA"/>
</dbReference>
<evidence type="ECO:0000256" key="2">
    <source>
        <dbReference type="ARBA" id="ARBA00022574"/>
    </source>
</evidence>
<dbReference type="GO" id="GO:0017183">
    <property type="term" value="P:protein histidyl modification to diphthamide"/>
    <property type="evidence" value="ECO:0007669"/>
    <property type="project" value="TreeGrafter"/>
</dbReference>
<evidence type="ECO:0000313" key="10">
    <source>
        <dbReference type="Proteomes" id="UP001152747"/>
    </source>
</evidence>
<dbReference type="PROSITE" id="PS00678">
    <property type="entry name" value="WD_REPEATS_1"/>
    <property type="match status" value="1"/>
</dbReference>
<evidence type="ECO:0000313" key="9">
    <source>
        <dbReference type="EMBL" id="CAI5446023.1"/>
    </source>
</evidence>
<comment type="pathway">
    <text evidence="1">Protein modification; peptidyl-diphthamide biosynthesis.</text>
</comment>
<dbReference type="Proteomes" id="UP001152747">
    <property type="component" value="Unassembled WGS sequence"/>
</dbReference>
<dbReference type="InterPro" id="IPR036322">
    <property type="entry name" value="WD40_repeat_dom_sf"/>
</dbReference>
<keyword evidence="3" id="KW-0677">Repeat</keyword>
<dbReference type="AlphaFoldDB" id="A0A9P1IKC7"/>
<proteinExistence type="inferred from homology"/>
<comment type="catalytic activity">
    <reaction evidence="7">
        <text>diphthine methyl ester-[translation elongation factor 2] + H2O = diphthine-[translation elongation factor 2] + methanol + H(+)</text>
        <dbReference type="Rhea" id="RHEA:42656"/>
        <dbReference type="Rhea" id="RHEA-COMP:10172"/>
        <dbReference type="Rhea" id="RHEA-COMP:10173"/>
        <dbReference type="ChEBI" id="CHEBI:15377"/>
        <dbReference type="ChEBI" id="CHEBI:15378"/>
        <dbReference type="ChEBI" id="CHEBI:17790"/>
        <dbReference type="ChEBI" id="CHEBI:79005"/>
        <dbReference type="ChEBI" id="CHEBI:82696"/>
        <dbReference type="EC" id="3.1.1.97"/>
    </reaction>
</comment>
<feature type="repeat" description="WD" evidence="8">
    <location>
        <begin position="152"/>
        <end position="193"/>
    </location>
</feature>
<dbReference type="Pfam" id="PF00400">
    <property type="entry name" value="WD40"/>
    <property type="match status" value="1"/>
</dbReference>
<dbReference type="InterPro" id="IPR052415">
    <property type="entry name" value="Diphthine_MTase"/>
</dbReference>
<organism evidence="9 10">
    <name type="scientific">Caenorhabditis angaria</name>
    <dbReference type="NCBI Taxonomy" id="860376"/>
    <lineage>
        <taxon>Eukaryota</taxon>
        <taxon>Metazoa</taxon>
        <taxon>Ecdysozoa</taxon>
        <taxon>Nematoda</taxon>
        <taxon>Chromadorea</taxon>
        <taxon>Rhabditida</taxon>
        <taxon>Rhabditina</taxon>
        <taxon>Rhabditomorpha</taxon>
        <taxon>Rhabditoidea</taxon>
        <taxon>Rhabditidae</taxon>
        <taxon>Peloderinae</taxon>
        <taxon>Caenorhabditis</taxon>
    </lineage>
</organism>
<reference evidence="9" key="1">
    <citation type="submission" date="2022-11" db="EMBL/GenBank/DDBJ databases">
        <authorList>
            <person name="Kikuchi T."/>
        </authorList>
    </citation>
    <scope>NUCLEOTIDE SEQUENCE</scope>
    <source>
        <strain evidence="9">PS1010</strain>
    </source>
</reference>
<evidence type="ECO:0000256" key="4">
    <source>
        <dbReference type="ARBA" id="ARBA00022801"/>
    </source>
</evidence>
<comment type="caution">
    <text evidence="9">The sequence shown here is derived from an EMBL/GenBank/DDBJ whole genome shotgun (WGS) entry which is preliminary data.</text>
</comment>
<dbReference type="InterPro" id="IPR015943">
    <property type="entry name" value="WD40/YVTN_repeat-like_dom_sf"/>
</dbReference>
<dbReference type="GO" id="GO:0061685">
    <property type="term" value="F:diphthine methylesterase activity"/>
    <property type="evidence" value="ECO:0007669"/>
    <property type="project" value="UniProtKB-EC"/>
</dbReference>
<keyword evidence="4" id="KW-0378">Hydrolase</keyword>
<evidence type="ECO:0000256" key="7">
    <source>
        <dbReference type="ARBA" id="ARBA00047551"/>
    </source>
</evidence>
<name>A0A9P1IKC7_9PELO</name>
<protein>
    <recommendedName>
        <fullName evidence="6">methylated diphthine methylhydrolase</fullName>
        <ecNumber evidence="6">3.1.1.97</ecNumber>
    </recommendedName>
</protein>
<dbReference type="PANTHER" id="PTHR46042">
    <property type="entry name" value="DIPHTHINE METHYLTRANSFERASE"/>
    <property type="match status" value="1"/>
</dbReference>
<dbReference type="SMART" id="SM00320">
    <property type="entry name" value="WD40"/>
    <property type="match status" value="2"/>
</dbReference>
<comment type="similarity">
    <text evidence="5">Belongs to the DPH7 family.</text>
</comment>
<dbReference type="InterPro" id="IPR001680">
    <property type="entry name" value="WD40_rpt"/>
</dbReference>
<evidence type="ECO:0000256" key="8">
    <source>
        <dbReference type="PROSITE-ProRule" id="PRU00221"/>
    </source>
</evidence>
<keyword evidence="2 8" id="KW-0853">WD repeat</keyword>
<dbReference type="GO" id="GO:0005737">
    <property type="term" value="C:cytoplasm"/>
    <property type="evidence" value="ECO:0007669"/>
    <property type="project" value="TreeGrafter"/>
</dbReference>
<dbReference type="SUPFAM" id="SSF50978">
    <property type="entry name" value="WD40 repeat-like"/>
    <property type="match status" value="1"/>
</dbReference>
<keyword evidence="10" id="KW-1185">Reference proteome</keyword>
<evidence type="ECO:0000256" key="1">
    <source>
        <dbReference type="ARBA" id="ARBA00005156"/>
    </source>
</evidence>
<dbReference type="InterPro" id="IPR019775">
    <property type="entry name" value="WD40_repeat_CS"/>
</dbReference>
<evidence type="ECO:0000256" key="3">
    <source>
        <dbReference type="ARBA" id="ARBA00022737"/>
    </source>
</evidence>
<accession>A0A9P1IKC7</accession>
<gene>
    <name evidence="9" type="ORF">CAMP_LOCUS8660</name>
</gene>
<evidence type="ECO:0000256" key="6">
    <source>
        <dbReference type="ARBA" id="ARBA00039131"/>
    </source>
</evidence>
<dbReference type="PROSITE" id="PS50082">
    <property type="entry name" value="WD_REPEATS_2"/>
    <property type="match status" value="1"/>
</dbReference>